<proteinExistence type="predicted"/>
<reference evidence="2" key="1">
    <citation type="submission" date="2021-06" db="EMBL/GenBank/DDBJ databases">
        <authorList>
            <person name="Kallberg Y."/>
            <person name="Tangrot J."/>
            <person name="Rosling A."/>
        </authorList>
    </citation>
    <scope>NUCLEOTIDE SEQUENCE</scope>
    <source>
        <strain evidence="2">MT106</strain>
    </source>
</reference>
<dbReference type="OrthoDB" id="2436510at2759"/>
<dbReference type="InterPro" id="IPR011333">
    <property type="entry name" value="SKP1/BTB/POZ_sf"/>
</dbReference>
<evidence type="ECO:0000259" key="1">
    <source>
        <dbReference type="PROSITE" id="PS50097"/>
    </source>
</evidence>
<dbReference type="AlphaFoldDB" id="A0A9N9CK92"/>
<name>A0A9N9CK92_9GLOM</name>
<dbReference type="Proteomes" id="UP000789831">
    <property type="component" value="Unassembled WGS sequence"/>
</dbReference>
<keyword evidence="3" id="KW-1185">Reference proteome</keyword>
<feature type="non-terminal residue" evidence="2">
    <location>
        <position position="137"/>
    </location>
</feature>
<dbReference type="EMBL" id="CAJVPL010002322">
    <property type="protein sequence ID" value="CAG8606787.1"/>
    <property type="molecule type" value="Genomic_DNA"/>
</dbReference>
<evidence type="ECO:0000313" key="3">
    <source>
        <dbReference type="Proteomes" id="UP000789831"/>
    </source>
</evidence>
<dbReference type="Gene3D" id="3.30.710.10">
    <property type="entry name" value="Potassium Channel Kv1.1, Chain A"/>
    <property type="match status" value="1"/>
</dbReference>
<feature type="domain" description="BTB" evidence="1">
    <location>
        <begin position="9"/>
        <end position="82"/>
    </location>
</feature>
<dbReference type="PROSITE" id="PS50097">
    <property type="entry name" value="BTB"/>
    <property type="match status" value="1"/>
</dbReference>
<accession>A0A9N9CK92</accession>
<protein>
    <submittedName>
        <fullName evidence="2">12695_t:CDS:1</fullName>
    </submittedName>
</protein>
<gene>
    <name evidence="2" type="ORF">AGERDE_LOCUS9380</name>
</gene>
<organism evidence="2 3">
    <name type="scientific">Ambispora gerdemannii</name>
    <dbReference type="NCBI Taxonomy" id="144530"/>
    <lineage>
        <taxon>Eukaryota</taxon>
        <taxon>Fungi</taxon>
        <taxon>Fungi incertae sedis</taxon>
        <taxon>Mucoromycota</taxon>
        <taxon>Glomeromycotina</taxon>
        <taxon>Glomeromycetes</taxon>
        <taxon>Archaeosporales</taxon>
        <taxon>Ambisporaceae</taxon>
        <taxon>Ambispora</taxon>
    </lineage>
</organism>
<comment type="caution">
    <text evidence="2">The sequence shown here is derived from an EMBL/GenBank/DDBJ whole genome shotgun (WGS) entry which is preliminary data.</text>
</comment>
<evidence type="ECO:0000313" key="2">
    <source>
        <dbReference type="EMBL" id="CAG8606787.1"/>
    </source>
</evidence>
<dbReference type="InterPro" id="IPR000210">
    <property type="entry name" value="BTB/POZ_dom"/>
</dbReference>
<sequence>VLFKDSEDQNVSIKVGQGSDIKTFTAHSVILRARSQYFFTIVESWSADSLQQFKTLIEDCIPYIRFFQISSLDYYHKVHQFKGVLPSKLKKDLKAYYFAPKLHPKEKIEGYAPERSKYIMTKEDMVKFGFEAILKKL</sequence>